<evidence type="ECO:0000256" key="1">
    <source>
        <dbReference type="SAM" id="MobiDB-lite"/>
    </source>
</evidence>
<sequence>MSDSSASLPAPEVPADGATAQPAAPRPRRGLIRRLVTPAIVLACVTGGAGLSQQLRPKPAPEAAEASADADAPPAPDAHSGAGPHAAPPPADRTAAGRIDNSIRAASYAYALKLVRSAAPGAFADEYQAAYREGLCLEGLNRLKEADAAYQKAEQDPNVGGWARATLGRARCAIDAGTLTEARALMDRVLLRSGHHECRGSKLREEVAYLRARVCVLELGAPAPLDPLNAAALSWPTMQVEPDAYLDWLASGATTGSPRPDTGRDVVEVHADKDPLNPAVTLRLAKQPAMDAVRALADAAQLEVPDDDTVAKLLADPVGPVEVERLPLDVVLTALTERARVKWEIKGRELRLAPAPYGTGPELTVRALHQALEVAAGHPAAAPMQVALANLDARAGRFRAATLGYRQVFETVGHAPAAPYAAYNLGLMEMKAGNRKGAVARFFEVIDRAPGTTFAEFAWCWIARSHLEDDAPEAARRAYVIAFNGNNREAASAGALGVCMCDLLTGNEAAVRELLADAKLSTREGHAMVTNYFTALLRYRTAPSESRKELLFRAIDAADEGRALGPGGVYLTGRVYSELGLAREMCSLYEREVETARGPLALRMLYEVAERYDRLDARPAARARYLSVAAVDPYGLRARAELRLAALDARDGNGEDAVRRCWALTKSKDVPLADVLRVMGHGYELQGMYRAAADCFAGRLPE</sequence>
<dbReference type="InterPro" id="IPR011990">
    <property type="entry name" value="TPR-like_helical_dom_sf"/>
</dbReference>
<evidence type="ECO:0000313" key="2">
    <source>
        <dbReference type="EMBL" id="MDY3562517.1"/>
    </source>
</evidence>
<gene>
    <name evidence="2" type="ORF">R5W23_003983</name>
</gene>
<reference evidence="3" key="1">
    <citation type="journal article" date="2023" name="Mar. Drugs">
        <title>Gemmata algarum, a Novel Planctomycete Isolated from an Algal Mat, Displays Antimicrobial Activity.</title>
        <authorList>
            <person name="Kumar G."/>
            <person name="Kallscheuer N."/>
            <person name="Kashif M."/>
            <person name="Ahamad S."/>
            <person name="Jagadeeshwari U."/>
            <person name="Pannikurungottu S."/>
            <person name="Haufschild T."/>
            <person name="Kabuu M."/>
            <person name="Sasikala C."/>
            <person name="Jogler C."/>
            <person name="Ramana C."/>
        </authorList>
    </citation>
    <scope>NUCLEOTIDE SEQUENCE [LARGE SCALE GENOMIC DNA]</scope>
    <source>
        <strain evidence="3">JC673</strain>
    </source>
</reference>
<feature type="compositionally biased region" description="Low complexity" evidence="1">
    <location>
        <begin position="61"/>
        <end position="85"/>
    </location>
</feature>
<dbReference type="RefSeq" id="WP_320688836.1">
    <property type="nucleotide sequence ID" value="NZ_JAXBLV010000215.1"/>
</dbReference>
<feature type="region of interest" description="Disordered" evidence="1">
    <location>
        <begin position="51"/>
        <end position="97"/>
    </location>
</feature>
<dbReference type="EMBL" id="JAXBLV010000215">
    <property type="protein sequence ID" value="MDY3562517.1"/>
    <property type="molecule type" value="Genomic_DNA"/>
</dbReference>
<proteinExistence type="predicted"/>
<evidence type="ECO:0008006" key="4">
    <source>
        <dbReference type="Google" id="ProtNLM"/>
    </source>
</evidence>
<feature type="region of interest" description="Disordered" evidence="1">
    <location>
        <begin position="1"/>
        <end position="29"/>
    </location>
</feature>
<keyword evidence="3" id="KW-1185">Reference proteome</keyword>
<evidence type="ECO:0000313" key="3">
    <source>
        <dbReference type="Proteomes" id="UP001272242"/>
    </source>
</evidence>
<protein>
    <recommendedName>
        <fullName evidence="4">Tetratricopeptide repeat protein</fullName>
    </recommendedName>
</protein>
<name>A0ABU5F706_9BACT</name>
<accession>A0ABU5F706</accession>
<organism evidence="2 3">
    <name type="scientific">Gemmata algarum</name>
    <dbReference type="NCBI Taxonomy" id="2975278"/>
    <lineage>
        <taxon>Bacteria</taxon>
        <taxon>Pseudomonadati</taxon>
        <taxon>Planctomycetota</taxon>
        <taxon>Planctomycetia</taxon>
        <taxon>Gemmatales</taxon>
        <taxon>Gemmataceae</taxon>
        <taxon>Gemmata</taxon>
    </lineage>
</organism>
<dbReference type="Proteomes" id="UP001272242">
    <property type="component" value="Unassembled WGS sequence"/>
</dbReference>
<dbReference type="Gene3D" id="1.25.40.10">
    <property type="entry name" value="Tetratricopeptide repeat domain"/>
    <property type="match status" value="1"/>
</dbReference>
<dbReference type="SUPFAM" id="SSF48452">
    <property type="entry name" value="TPR-like"/>
    <property type="match status" value="1"/>
</dbReference>
<comment type="caution">
    <text evidence="2">The sequence shown here is derived from an EMBL/GenBank/DDBJ whole genome shotgun (WGS) entry which is preliminary data.</text>
</comment>